<keyword evidence="1" id="KW-0732">Signal</keyword>
<dbReference type="AlphaFoldDB" id="A0A951P9A8"/>
<organism evidence="2 3">
    <name type="scientific">Pegethrix bostrychoides GSE-TBD4-15B</name>
    <dbReference type="NCBI Taxonomy" id="2839662"/>
    <lineage>
        <taxon>Bacteria</taxon>
        <taxon>Bacillati</taxon>
        <taxon>Cyanobacteriota</taxon>
        <taxon>Cyanophyceae</taxon>
        <taxon>Oculatellales</taxon>
        <taxon>Oculatellaceae</taxon>
        <taxon>Pegethrix</taxon>
    </lineage>
</organism>
<proteinExistence type="predicted"/>
<name>A0A951P9A8_9CYAN</name>
<gene>
    <name evidence="2" type="ORF">KME07_06560</name>
</gene>
<reference evidence="2" key="1">
    <citation type="submission" date="2021-05" db="EMBL/GenBank/DDBJ databases">
        <authorList>
            <person name="Pietrasiak N."/>
            <person name="Ward R."/>
            <person name="Stajich J.E."/>
            <person name="Kurbessoian T."/>
        </authorList>
    </citation>
    <scope>NUCLEOTIDE SEQUENCE</scope>
    <source>
        <strain evidence="2">GSE-TBD4-15B</strain>
    </source>
</reference>
<comment type="caution">
    <text evidence="2">The sequence shown here is derived from an EMBL/GenBank/DDBJ whole genome shotgun (WGS) entry which is preliminary data.</text>
</comment>
<dbReference type="EMBL" id="JAHHHV010000030">
    <property type="protein sequence ID" value="MBW4465087.1"/>
    <property type="molecule type" value="Genomic_DNA"/>
</dbReference>
<dbReference type="Proteomes" id="UP000707356">
    <property type="component" value="Unassembled WGS sequence"/>
</dbReference>
<evidence type="ECO:0000313" key="3">
    <source>
        <dbReference type="Proteomes" id="UP000707356"/>
    </source>
</evidence>
<feature type="signal peptide" evidence="1">
    <location>
        <begin position="1"/>
        <end position="21"/>
    </location>
</feature>
<reference evidence="2" key="2">
    <citation type="journal article" date="2022" name="Microbiol. Resour. Announc.">
        <title>Metagenome Sequencing to Explore Phylogenomics of Terrestrial Cyanobacteria.</title>
        <authorList>
            <person name="Ward R.D."/>
            <person name="Stajich J.E."/>
            <person name="Johansen J.R."/>
            <person name="Huntemann M."/>
            <person name="Clum A."/>
            <person name="Foster B."/>
            <person name="Foster B."/>
            <person name="Roux S."/>
            <person name="Palaniappan K."/>
            <person name="Varghese N."/>
            <person name="Mukherjee S."/>
            <person name="Reddy T.B.K."/>
            <person name="Daum C."/>
            <person name="Copeland A."/>
            <person name="Chen I.A."/>
            <person name="Ivanova N.N."/>
            <person name="Kyrpides N.C."/>
            <person name="Shapiro N."/>
            <person name="Eloe-Fadrosh E.A."/>
            <person name="Pietrasiak N."/>
        </authorList>
    </citation>
    <scope>NUCLEOTIDE SEQUENCE</scope>
    <source>
        <strain evidence="2">GSE-TBD4-15B</strain>
    </source>
</reference>
<evidence type="ECO:0000313" key="2">
    <source>
        <dbReference type="EMBL" id="MBW4465087.1"/>
    </source>
</evidence>
<dbReference type="PROSITE" id="PS51257">
    <property type="entry name" value="PROKAR_LIPOPROTEIN"/>
    <property type="match status" value="1"/>
</dbReference>
<feature type="chain" id="PRO_5038041287" evidence="1">
    <location>
        <begin position="22"/>
        <end position="195"/>
    </location>
</feature>
<protein>
    <submittedName>
        <fullName evidence="2">Uncharacterized protein</fullName>
    </submittedName>
</protein>
<evidence type="ECO:0000256" key="1">
    <source>
        <dbReference type="SAM" id="SignalP"/>
    </source>
</evidence>
<accession>A0A951P9A8</accession>
<sequence length="195" mass="21212">MIKQAVLLALGLLTLSTGCLPEPYPEPNEQKIVYLAFEANTEEEKLFSQDVMHELSRGMSGKHQIVVDELRESITVNLFSEQTTSFALRDLMDSITVSPSEDKALISAINRAALLGQDGVAVTAIIVSSGTVDKNSLLQIESVAQKIQPNTHLYILGVSEQNRLPMSQAFAKVKGNVKLGSSDVEMLTAIGNLKR</sequence>